<dbReference type="NCBIfam" id="TIGR02821">
    <property type="entry name" value="fghA_ester_D"/>
    <property type="match status" value="1"/>
</dbReference>
<name>A0AAE9GVA1_9NEIS</name>
<dbReference type="RefSeq" id="WP_132952117.1">
    <property type="nucleotide sequence ID" value="NZ_CP091507.1"/>
</dbReference>
<reference evidence="9" key="2">
    <citation type="submission" date="2021-12" db="EMBL/GenBank/DDBJ databases">
        <authorList>
            <person name="Veyrier F.J."/>
        </authorList>
    </citation>
    <scope>NUCLEOTIDE SEQUENCE</scope>
    <source>
        <strain evidence="9">1258/02</strain>
    </source>
</reference>
<feature type="active site" description="Charge relay system" evidence="6">
    <location>
        <position position="227"/>
    </location>
</feature>
<keyword evidence="3 7" id="KW-0378">Hydrolase</keyword>
<dbReference type="Pfam" id="PF00756">
    <property type="entry name" value="Esterase"/>
    <property type="match status" value="1"/>
</dbReference>
<dbReference type="InterPro" id="IPR000801">
    <property type="entry name" value="Esterase-like"/>
</dbReference>
<evidence type="ECO:0000313" key="11">
    <source>
        <dbReference type="Proteomes" id="UP000829756"/>
    </source>
</evidence>
<protein>
    <recommendedName>
        <fullName evidence="5 7">S-formylglutathione hydrolase</fullName>
        <ecNumber evidence="5 7">3.1.2.12</ecNumber>
    </recommendedName>
</protein>
<keyword evidence="2 7" id="KW-0719">Serine esterase</keyword>
<dbReference type="EC" id="3.1.2.12" evidence="5 7"/>
<evidence type="ECO:0000256" key="5">
    <source>
        <dbReference type="NCBIfam" id="TIGR02821"/>
    </source>
</evidence>
<comment type="catalytic activity">
    <reaction evidence="4 7">
        <text>S-formylglutathione + H2O = formate + glutathione + H(+)</text>
        <dbReference type="Rhea" id="RHEA:14961"/>
        <dbReference type="ChEBI" id="CHEBI:15377"/>
        <dbReference type="ChEBI" id="CHEBI:15378"/>
        <dbReference type="ChEBI" id="CHEBI:15740"/>
        <dbReference type="ChEBI" id="CHEBI:57688"/>
        <dbReference type="ChEBI" id="CHEBI:57925"/>
        <dbReference type="EC" id="3.1.2.12"/>
    </reaction>
</comment>
<feature type="active site" description="Charge relay system" evidence="6">
    <location>
        <position position="260"/>
    </location>
</feature>
<dbReference type="EMBL" id="CP091507">
    <property type="protein sequence ID" value="UOO78428.1"/>
    <property type="molecule type" value="Genomic_DNA"/>
</dbReference>
<proteinExistence type="inferred from homology"/>
<dbReference type="GO" id="GO:0052689">
    <property type="term" value="F:carboxylic ester hydrolase activity"/>
    <property type="evidence" value="ECO:0007669"/>
    <property type="project" value="UniProtKB-KW"/>
</dbReference>
<evidence type="ECO:0000313" key="10">
    <source>
        <dbReference type="Proteomes" id="UP000294721"/>
    </source>
</evidence>
<dbReference type="FunFam" id="3.40.50.1820:FF:000002">
    <property type="entry name" value="S-formylglutathione hydrolase"/>
    <property type="match status" value="1"/>
</dbReference>
<reference evidence="9" key="3">
    <citation type="journal article" date="2022" name="Res Sq">
        <title>Evolution of multicellular longitudinally dividing oral cavity symbionts (Neisseriaceae).</title>
        <authorList>
            <person name="Nyongesa S."/>
            <person name="Weber P."/>
            <person name="Bernet E."/>
            <person name="Pullido F."/>
            <person name="Nieckarz M."/>
            <person name="Delaby M."/>
            <person name="Nieves C."/>
            <person name="Viehboeck T."/>
            <person name="Krause N."/>
            <person name="Rivera-Millot A."/>
            <person name="Nakamura A."/>
            <person name="Vischer N."/>
            <person name="VanNieuwenhze M."/>
            <person name="Brun Y."/>
            <person name="Cava F."/>
            <person name="Bulgheresi S."/>
            <person name="Veyrier F."/>
        </authorList>
    </citation>
    <scope>NUCLEOTIDE SEQUENCE</scope>
    <source>
        <strain evidence="9">1258/02</strain>
    </source>
</reference>
<dbReference type="AlphaFoldDB" id="A0AAE9GVA1"/>
<keyword evidence="10" id="KW-1185">Reference proteome</keyword>
<gene>
    <name evidence="9" type="primary">fghA</name>
    <name evidence="8" type="ORF">EV680_101118</name>
    <name evidence="9" type="ORF">LVJ78_06790</name>
</gene>
<sequence>MPAPTLISRHKMFNGHQERYTHHSESCACEMTFAVYLPPQALQGYRVPALYWLSGLTCTDENFTTKAGAQRFAAQWGVALIMPDTSPRGDDVADAPQYDLGRGAGFYVNATQAPWAAHYQMYDYIVHELPALIEAHFPVDERRSIFGHSMGGHGALQIALKNPGRYAAVSAFAPIVNPADTPWGQQAFAAYLGSDKQAWLPYDSTALLANAAKQPALPILIDQGDADTFYPAQLQPEKFVAAAKQHGLNVQFNMRPGYDHSYYFIASFIDSHIEFHADALGL</sequence>
<dbReference type="GO" id="GO:0018738">
    <property type="term" value="F:S-formylglutathione hydrolase activity"/>
    <property type="evidence" value="ECO:0007669"/>
    <property type="project" value="UniProtKB-UniRule"/>
</dbReference>
<evidence type="ECO:0000313" key="8">
    <source>
        <dbReference type="EMBL" id="TCP10453.1"/>
    </source>
</evidence>
<evidence type="ECO:0000256" key="7">
    <source>
        <dbReference type="RuleBase" id="RU363068"/>
    </source>
</evidence>
<evidence type="ECO:0000256" key="2">
    <source>
        <dbReference type="ARBA" id="ARBA00022487"/>
    </source>
</evidence>
<dbReference type="KEGG" id="usu:LVJ78_06790"/>
<evidence type="ECO:0000256" key="6">
    <source>
        <dbReference type="PIRSR" id="PIRSR614186-1"/>
    </source>
</evidence>
<dbReference type="EMBL" id="SLXE01000001">
    <property type="protein sequence ID" value="TCP10453.1"/>
    <property type="molecule type" value="Genomic_DNA"/>
</dbReference>
<evidence type="ECO:0000256" key="4">
    <source>
        <dbReference type="ARBA" id="ARBA00047590"/>
    </source>
</evidence>
<comment type="similarity">
    <text evidence="1 7">Belongs to the esterase D family.</text>
</comment>
<dbReference type="Proteomes" id="UP000294721">
    <property type="component" value="Unassembled WGS sequence"/>
</dbReference>
<organism evidence="9 11">
    <name type="scientific">Uruburuella suis</name>
    <dbReference type="NCBI Taxonomy" id="252130"/>
    <lineage>
        <taxon>Bacteria</taxon>
        <taxon>Pseudomonadati</taxon>
        <taxon>Pseudomonadota</taxon>
        <taxon>Betaproteobacteria</taxon>
        <taxon>Neisseriales</taxon>
        <taxon>Neisseriaceae</taxon>
        <taxon>Uruburuella</taxon>
    </lineage>
</organism>
<evidence type="ECO:0000313" key="9">
    <source>
        <dbReference type="EMBL" id="UOO78428.1"/>
    </source>
</evidence>
<dbReference type="InterPro" id="IPR014186">
    <property type="entry name" value="S-formylglutathione_hydrol"/>
</dbReference>
<comment type="function">
    <text evidence="7">Serine hydrolase involved in the detoxification of formaldehyde.</text>
</comment>
<evidence type="ECO:0000256" key="3">
    <source>
        <dbReference type="ARBA" id="ARBA00022801"/>
    </source>
</evidence>
<dbReference type="PANTHER" id="PTHR10061">
    <property type="entry name" value="S-FORMYLGLUTATHIONE HYDROLASE"/>
    <property type="match status" value="1"/>
</dbReference>
<dbReference type="GO" id="GO:0005829">
    <property type="term" value="C:cytosol"/>
    <property type="evidence" value="ECO:0007669"/>
    <property type="project" value="TreeGrafter"/>
</dbReference>
<dbReference type="Gene3D" id="3.40.50.1820">
    <property type="entry name" value="alpha/beta hydrolase"/>
    <property type="match status" value="1"/>
</dbReference>
<evidence type="ECO:0000256" key="1">
    <source>
        <dbReference type="ARBA" id="ARBA00005622"/>
    </source>
</evidence>
<dbReference type="SUPFAM" id="SSF53474">
    <property type="entry name" value="alpha/beta-Hydrolases"/>
    <property type="match status" value="1"/>
</dbReference>
<dbReference type="Proteomes" id="UP000829756">
    <property type="component" value="Chromosome"/>
</dbReference>
<dbReference type="InterPro" id="IPR029058">
    <property type="entry name" value="AB_hydrolase_fold"/>
</dbReference>
<dbReference type="GO" id="GO:0046294">
    <property type="term" value="P:formaldehyde catabolic process"/>
    <property type="evidence" value="ECO:0007669"/>
    <property type="project" value="InterPro"/>
</dbReference>
<dbReference type="PANTHER" id="PTHR10061:SF1">
    <property type="entry name" value="S-FORMYLGLUTATHIONE HYDROLASE YEIG"/>
    <property type="match status" value="1"/>
</dbReference>
<reference evidence="8 10" key="1">
    <citation type="submission" date="2019-03" db="EMBL/GenBank/DDBJ databases">
        <title>Genomic Encyclopedia of Type Strains, Phase IV (KMG-IV): sequencing the most valuable type-strain genomes for metagenomic binning, comparative biology and taxonomic classification.</title>
        <authorList>
            <person name="Goeker M."/>
        </authorList>
    </citation>
    <scope>NUCLEOTIDE SEQUENCE [LARGE SCALE GENOMIC DNA]</scope>
    <source>
        <strain evidence="8 10">DSM 17474</strain>
    </source>
</reference>
<feature type="active site" description="Charge relay system" evidence="6">
    <location>
        <position position="149"/>
    </location>
</feature>
<accession>A0AAE9GVA1</accession>